<dbReference type="PANTHER" id="PTHR11339">
    <property type="entry name" value="EXTRACELLULAR MATRIX GLYCOPROTEIN RELATED"/>
    <property type="match status" value="1"/>
</dbReference>
<dbReference type="AlphaFoldDB" id="A0A3S1I0K8"/>
<dbReference type="Pfam" id="PF00094">
    <property type="entry name" value="VWD"/>
    <property type="match status" value="1"/>
</dbReference>
<dbReference type="Proteomes" id="UP000271974">
    <property type="component" value="Unassembled WGS sequence"/>
</dbReference>
<evidence type="ECO:0000256" key="2">
    <source>
        <dbReference type="ARBA" id="ARBA00023180"/>
    </source>
</evidence>
<comment type="caution">
    <text evidence="5">The sequence shown here is derived from an EMBL/GenBank/DDBJ whole genome shotgun (WGS) entry which is preliminary data.</text>
</comment>
<dbReference type="InterPro" id="IPR050780">
    <property type="entry name" value="Mucin_vWF_Thrombospondin_sf"/>
</dbReference>
<reference evidence="5 6" key="1">
    <citation type="submission" date="2019-01" db="EMBL/GenBank/DDBJ databases">
        <title>A draft genome assembly of the solar-powered sea slug Elysia chlorotica.</title>
        <authorList>
            <person name="Cai H."/>
            <person name="Li Q."/>
            <person name="Fang X."/>
            <person name="Li J."/>
            <person name="Curtis N.E."/>
            <person name="Altenburger A."/>
            <person name="Shibata T."/>
            <person name="Feng M."/>
            <person name="Maeda T."/>
            <person name="Schwartz J.A."/>
            <person name="Shigenobu S."/>
            <person name="Lundholm N."/>
            <person name="Nishiyama T."/>
            <person name="Yang H."/>
            <person name="Hasebe M."/>
            <person name="Li S."/>
            <person name="Pierce S.K."/>
            <person name="Wang J."/>
        </authorList>
    </citation>
    <scope>NUCLEOTIDE SEQUENCE [LARGE SCALE GENOMIC DNA]</scope>
    <source>
        <strain evidence="5">EC2010</strain>
        <tissue evidence="5">Whole organism of an adult</tissue>
    </source>
</reference>
<dbReference type="PANTHER" id="PTHR11339:SF373">
    <property type="entry name" value="VWFD DOMAIN-CONTAINING PROTEIN"/>
    <property type="match status" value="1"/>
</dbReference>
<keyword evidence="2" id="KW-0325">Glycoprotein</keyword>
<accession>A0A3S1I0K8</accession>
<keyword evidence="1" id="KW-1015">Disulfide bond</keyword>
<evidence type="ECO:0000256" key="1">
    <source>
        <dbReference type="ARBA" id="ARBA00023157"/>
    </source>
</evidence>
<dbReference type="EMBL" id="RQTK01000046">
    <property type="protein sequence ID" value="RUS89865.1"/>
    <property type="molecule type" value="Genomic_DNA"/>
</dbReference>
<dbReference type="GO" id="GO:0031012">
    <property type="term" value="C:extracellular matrix"/>
    <property type="evidence" value="ECO:0007669"/>
    <property type="project" value="TreeGrafter"/>
</dbReference>
<evidence type="ECO:0000259" key="4">
    <source>
        <dbReference type="PROSITE" id="PS51233"/>
    </source>
</evidence>
<dbReference type="GO" id="GO:0005615">
    <property type="term" value="C:extracellular space"/>
    <property type="evidence" value="ECO:0007669"/>
    <property type="project" value="TreeGrafter"/>
</dbReference>
<dbReference type="OrthoDB" id="6098339at2759"/>
<feature type="domain" description="VWFD" evidence="4">
    <location>
        <begin position="1"/>
        <end position="163"/>
    </location>
</feature>
<protein>
    <recommendedName>
        <fullName evidence="4">VWFD domain-containing protein</fullName>
    </recommendedName>
</protein>
<organism evidence="5 6">
    <name type="scientific">Elysia chlorotica</name>
    <name type="common">Eastern emerald elysia</name>
    <name type="synonym">Sea slug</name>
    <dbReference type="NCBI Taxonomy" id="188477"/>
    <lineage>
        <taxon>Eukaryota</taxon>
        <taxon>Metazoa</taxon>
        <taxon>Spiralia</taxon>
        <taxon>Lophotrochozoa</taxon>
        <taxon>Mollusca</taxon>
        <taxon>Gastropoda</taxon>
        <taxon>Heterobranchia</taxon>
        <taxon>Euthyneura</taxon>
        <taxon>Panpulmonata</taxon>
        <taxon>Sacoglossa</taxon>
        <taxon>Placobranchoidea</taxon>
        <taxon>Plakobranchidae</taxon>
        <taxon>Elysia</taxon>
    </lineage>
</organism>
<keyword evidence="6" id="KW-1185">Reference proteome</keyword>
<gene>
    <name evidence="5" type="ORF">EGW08_002395</name>
</gene>
<evidence type="ECO:0000313" key="6">
    <source>
        <dbReference type="Proteomes" id="UP000271974"/>
    </source>
</evidence>
<name>A0A3S1I0K8_ELYCH</name>
<dbReference type="InterPro" id="IPR001846">
    <property type="entry name" value="VWF_type-D"/>
</dbReference>
<dbReference type="STRING" id="188477.A0A3S1I0K8"/>
<evidence type="ECO:0000313" key="5">
    <source>
        <dbReference type="EMBL" id="RUS89865.1"/>
    </source>
</evidence>
<evidence type="ECO:0000256" key="3">
    <source>
        <dbReference type="SAM" id="MobiDB-lite"/>
    </source>
</evidence>
<dbReference type="PROSITE" id="PS51233">
    <property type="entry name" value="VWFD"/>
    <property type="match status" value="1"/>
</dbReference>
<sequence>MSETKVSGHQCSFRVEVKNEKRPHSKHPKHSYTRLVDVRLSQTTVRLHRGGSVFVDGKKVEPVYKTSVLTVLRDREWVNVTTECGLNVAFDGDKVAVVEMPKMFANMTLGLCGDCDGDEENDVSVDGKPFFMFPNIWEGYRALSRLYLIADDSDKPDTSKACEPPLRPYGPNILDG</sequence>
<proteinExistence type="predicted"/>
<feature type="region of interest" description="Disordered" evidence="3">
    <location>
        <begin position="155"/>
        <end position="176"/>
    </location>
</feature>